<feature type="transmembrane region" description="Helical" evidence="6">
    <location>
        <begin position="40"/>
        <end position="61"/>
    </location>
</feature>
<feature type="transmembrane region" description="Helical" evidence="6">
    <location>
        <begin position="7"/>
        <end position="28"/>
    </location>
</feature>
<keyword evidence="2" id="KW-1003">Cell membrane</keyword>
<feature type="transmembrane region" description="Helical" evidence="6">
    <location>
        <begin position="239"/>
        <end position="267"/>
    </location>
</feature>
<evidence type="ECO:0000313" key="8">
    <source>
        <dbReference type="Proteomes" id="UP000094147"/>
    </source>
</evidence>
<dbReference type="Pfam" id="PF01943">
    <property type="entry name" value="Polysacc_synt"/>
    <property type="match status" value="1"/>
</dbReference>
<organism evidence="7 8">
    <name type="scientific">Kangiella sediminilitoris</name>
    <dbReference type="NCBI Taxonomy" id="1144748"/>
    <lineage>
        <taxon>Bacteria</taxon>
        <taxon>Pseudomonadati</taxon>
        <taxon>Pseudomonadota</taxon>
        <taxon>Gammaproteobacteria</taxon>
        <taxon>Kangiellales</taxon>
        <taxon>Kangiellaceae</taxon>
        <taxon>Kangiella</taxon>
    </lineage>
</organism>
<comment type="subcellular location">
    <subcellularLocation>
        <location evidence="1">Cell membrane</location>
        <topology evidence="1">Multi-pass membrane protein</topology>
    </subcellularLocation>
</comment>
<name>A0A1B3BBJ8_9GAMM</name>
<evidence type="ECO:0000256" key="3">
    <source>
        <dbReference type="ARBA" id="ARBA00022692"/>
    </source>
</evidence>
<evidence type="ECO:0000256" key="1">
    <source>
        <dbReference type="ARBA" id="ARBA00004651"/>
    </source>
</evidence>
<dbReference type="KEGG" id="ksd:KS2013_1452"/>
<feature type="transmembrane region" description="Helical" evidence="6">
    <location>
        <begin position="212"/>
        <end position="233"/>
    </location>
</feature>
<dbReference type="Proteomes" id="UP000094147">
    <property type="component" value="Chromosome"/>
</dbReference>
<dbReference type="STRING" id="1144748.KS2013_1452"/>
<feature type="transmembrane region" description="Helical" evidence="6">
    <location>
        <begin position="288"/>
        <end position="307"/>
    </location>
</feature>
<gene>
    <name evidence="7" type="ORF">KS2013_1452</name>
</gene>
<evidence type="ECO:0000313" key="7">
    <source>
        <dbReference type="EMBL" id="AOE50164.1"/>
    </source>
</evidence>
<feature type="transmembrane region" description="Helical" evidence="6">
    <location>
        <begin position="164"/>
        <end position="185"/>
    </location>
</feature>
<proteinExistence type="predicted"/>
<protein>
    <recommendedName>
        <fullName evidence="9">Polysaccharide biosynthesis protein</fullName>
    </recommendedName>
</protein>
<evidence type="ECO:0000256" key="2">
    <source>
        <dbReference type="ARBA" id="ARBA00022475"/>
    </source>
</evidence>
<dbReference type="RefSeq" id="WP_068991914.1">
    <property type="nucleotide sequence ID" value="NZ_CP012418.1"/>
</dbReference>
<dbReference type="EMBL" id="CP012418">
    <property type="protein sequence ID" value="AOE50164.1"/>
    <property type="molecule type" value="Genomic_DNA"/>
</dbReference>
<sequence length="413" mass="46715">MLTKVIVFLFNKGIAYGGTLLLTLYITYIYGVEVLGEFSLAYSALLGIGIITRFGSETYIIKHIPNINIDKKTIYFNKISNNSLYVSLLFISIFIPVIYFSSLPSEYLWLLFCLPFHNLNMLYSSLLKAEKRANKAPYFENGGVSLLSIILLATLFTLDLKSKEYLYIAYFISIIIVSVFMYLGFSRRYRASLFNKFLGGLYLSLFRETKDFLWINFASYCILWLPIFLLSIFSTAYSVGAYTIVTRLAFIFNFILVGMTTILMPYISQYFQEGKMDKLESVSLKLSSILTLLGLVILLAFIFWGEYGLSFFTEQPEELYIPLLIVSAAQLINLTTGSVGVLMSVSNLQHILKKIILLSGFLGIVTSILLIPMYGTIGACFGFGFSLAFKNISAAYYSKKVNKINSSLISYIF</sequence>
<dbReference type="InterPro" id="IPR002797">
    <property type="entry name" value="Polysacc_synth"/>
</dbReference>
<dbReference type="PANTHER" id="PTHR30250">
    <property type="entry name" value="PST FAMILY PREDICTED COLANIC ACID TRANSPORTER"/>
    <property type="match status" value="1"/>
</dbReference>
<feature type="transmembrane region" description="Helical" evidence="6">
    <location>
        <begin position="138"/>
        <end position="158"/>
    </location>
</feature>
<accession>A0A1B3BBJ8</accession>
<reference evidence="8" key="1">
    <citation type="submission" date="2015-08" db="EMBL/GenBank/DDBJ databases">
        <authorList>
            <person name="Kim K.M."/>
        </authorList>
    </citation>
    <scope>NUCLEOTIDE SEQUENCE [LARGE SCALE GENOMIC DNA]</scope>
    <source>
        <strain evidence="8">KCTC 23892</strain>
    </source>
</reference>
<feature type="transmembrane region" description="Helical" evidence="6">
    <location>
        <begin position="82"/>
        <end position="101"/>
    </location>
</feature>
<feature type="transmembrane region" description="Helical" evidence="6">
    <location>
        <begin position="319"/>
        <end position="343"/>
    </location>
</feature>
<keyword evidence="4 6" id="KW-1133">Transmembrane helix</keyword>
<dbReference type="PANTHER" id="PTHR30250:SF11">
    <property type="entry name" value="O-ANTIGEN TRANSPORTER-RELATED"/>
    <property type="match status" value="1"/>
</dbReference>
<feature type="transmembrane region" description="Helical" evidence="6">
    <location>
        <begin position="355"/>
        <end position="375"/>
    </location>
</feature>
<dbReference type="OrthoDB" id="824226at2"/>
<feature type="transmembrane region" description="Helical" evidence="6">
    <location>
        <begin position="107"/>
        <end position="126"/>
    </location>
</feature>
<evidence type="ECO:0000256" key="6">
    <source>
        <dbReference type="SAM" id="Phobius"/>
    </source>
</evidence>
<dbReference type="InterPro" id="IPR050833">
    <property type="entry name" value="Poly_Biosynth_Transport"/>
</dbReference>
<keyword evidence="5 6" id="KW-0472">Membrane</keyword>
<dbReference type="GO" id="GO:0005886">
    <property type="term" value="C:plasma membrane"/>
    <property type="evidence" value="ECO:0007669"/>
    <property type="project" value="UniProtKB-SubCell"/>
</dbReference>
<evidence type="ECO:0008006" key="9">
    <source>
        <dbReference type="Google" id="ProtNLM"/>
    </source>
</evidence>
<evidence type="ECO:0000256" key="4">
    <source>
        <dbReference type="ARBA" id="ARBA00022989"/>
    </source>
</evidence>
<dbReference type="AlphaFoldDB" id="A0A1B3BBJ8"/>
<keyword evidence="3 6" id="KW-0812">Transmembrane</keyword>
<keyword evidence="8" id="KW-1185">Reference proteome</keyword>
<evidence type="ECO:0000256" key="5">
    <source>
        <dbReference type="ARBA" id="ARBA00023136"/>
    </source>
</evidence>